<evidence type="ECO:0000313" key="3">
    <source>
        <dbReference type="Proteomes" id="UP001050691"/>
    </source>
</evidence>
<keyword evidence="3" id="KW-1185">Reference proteome</keyword>
<name>A0AAV5AHN1_9AGAM</name>
<gene>
    <name evidence="2" type="ORF">Clacol_007503</name>
</gene>
<dbReference type="AlphaFoldDB" id="A0AAV5AHN1"/>
<protein>
    <submittedName>
        <fullName evidence="2">Uncharacterized protein</fullName>
    </submittedName>
</protein>
<reference evidence="2" key="1">
    <citation type="submission" date="2021-10" db="EMBL/GenBank/DDBJ databases">
        <title>De novo Genome Assembly of Clathrus columnatus (Basidiomycota, Fungi) Using Illumina and Nanopore Sequence Data.</title>
        <authorList>
            <person name="Ogiso-Tanaka E."/>
            <person name="Itagaki H."/>
            <person name="Hosoya T."/>
            <person name="Hosaka K."/>
        </authorList>
    </citation>
    <scope>NUCLEOTIDE SEQUENCE</scope>
    <source>
        <strain evidence="2">MO-923</strain>
    </source>
</reference>
<proteinExistence type="predicted"/>
<evidence type="ECO:0000313" key="2">
    <source>
        <dbReference type="EMBL" id="GJJ13252.1"/>
    </source>
</evidence>
<sequence>MVSDIPPSYDDSVATPPTKTVPVKDSNVYQSEYHDDDAQVQAERVPLMQPGPSYVPGQVSMMHHYVNPLTGEHIVSPLPPNHPEMICLQEGTHVRRTKFGLLDLGY</sequence>
<feature type="region of interest" description="Disordered" evidence="1">
    <location>
        <begin position="1"/>
        <end position="23"/>
    </location>
</feature>
<dbReference type="Proteomes" id="UP001050691">
    <property type="component" value="Unassembled WGS sequence"/>
</dbReference>
<accession>A0AAV5AHN1</accession>
<dbReference type="EMBL" id="BPWL01000008">
    <property type="protein sequence ID" value="GJJ13252.1"/>
    <property type="molecule type" value="Genomic_DNA"/>
</dbReference>
<organism evidence="2 3">
    <name type="scientific">Clathrus columnatus</name>
    <dbReference type="NCBI Taxonomy" id="1419009"/>
    <lineage>
        <taxon>Eukaryota</taxon>
        <taxon>Fungi</taxon>
        <taxon>Dikarya</taxon>
        <taxon>Basidiomycota</taxon>
        <taxon>Agaricomycotina</taxon>
        <taxon>Agaricomycetes</taxon>
        <taxon>Phallomycetidae</taxon>
        <taxon>Phallales</taxon>
        <taxon>Clathraceae</taxon>
        <taxon>Clathrus</taxon>
    </lineage>
</organism>
<evidence type="ECO:0000256" key="1">
    <source>
        <dbReference type="SAM" id="MobiDB-lite"/>
    </source>
</evidence>
<comment type="caution">
    <text evidence="2">The sequence shown here is derived from an EMBL/GenBank/DDBJ whole genome shotgun (WGS) entry which is preliminary data.</text>
</comment>